<dbReference type="Proteomes" id="UP001204562">
    <property type="component" value="Unassembled WGS sequence"/>
</dbReference>
<comment type="similarity">
    <text evidence="1">Belongs to the peptidase S66 family.</text>
</comment>
<reference evidence="9" key="1">
    <citation type="submission" date="2022-06" db="EMBL/GenBank/DDBJ databases">
        <title>Isolation of gut microbiota from human fecal samples.</title>
        <authorList>
            <person name="Pamer E.G."/>
            <person name="Barat B."/>
            <person name="Waligurski E."/>
            <person name="Medina S."/>
            <person name="Paddock L."/>
            <person name="Mostad J."/>
        </authorList>
    </citation>
    <scope>NUCLEOTIDE SEQUENCE</scope>
    <source>
        <strain evidence="9">DFI.9.91</strain>
    </source>
</reference>
<evidence type="ECO:0000256" key="4">
    <source>
        <dbReference type="ARBA" id="ARBA00022801"/>
    </source>
</evidence>
<feature type="domain" description="LD-carboxypeptidase C-terminal" evidence="8">
    <location>
        <begin position="186"/>
        <end position="301"/>
    </location>
</feature>
<dbReference type="EMBL" id="JANFYS010000001">
    <property type="protein sequence ID" value="MCQ4768951.1"/>
    <property type="molecule type" value="Genomic_DNA"/>
</dbReference>
<dbReference type="GO" id="GO:0008236">
    <property type="term" value="F:serine-type peptidase activity"/>
    <property type="evidence" value="ECO:0007669"/>
    <property type="project" value="UniProtKB-KW"/>
</dbReference>
<dbReference type="SUPFAM" id="SSF141986">
    <property type="entry name" value="LD-carboxypeptidase A C-terminal domain-like"/>
    <property type="match status" value="1"/>
</dbReference>
<feature type="active site" description="Charge relay system" evidence="6">
    <location>
        <position position="216"/>
    </location>
</feature>
<dbReference type="InterPro" id="IPR029062">
    <property type="entry name" value="Class_I_gatase-like"/>
</dbReference>
<dbReference type="InterPro" id="IPR027478">
    <property type="entry name" value="LdcA_N"/>
</dbReference>
<dbReference type="InterPro" id="IPR040921">
    <property type="entry name" value="Peptidase_S66C"/>
</dbReference>
<evidence type="ECO:0000256" key="5">
    <source>
        <dbReference type="ARBA" id="ARBA00022825"/>
    </source>
</evidence>
<name>A0AAW5JG12_9FIRM</name>
<protein>
    <submittedName>
        <fullName evidence="9">LD-carboxypeptidase</fullName>
    </submittedName>
</protein>
<evidence type="ECO:0000256" key="1">
    <source>
        <dbReference type="ARBA" id="ARBA00010233"/>
    </source>
</evidence>
<dbReference type="GO" id="GO:0004180">
    <property type="term" value="F:carboxypeptidase activity"/>
    <property type="evidence" value="ECO:0007669"/>
    <property type="project" value="UniProtKB-KW"/>
</dbReference>
<accession>A0AAW5JG12</accession>
<dbReference type="InterPro" id="IPR027461">
    <property type="entry name" value="Carboxypeptidase_A_C_sf"/>
</dbReference>
<dbReference type="Gene3D" id="3.40.50.10740">
    <property type="entry name" value="Class I glutamine amidotransferase-like"/>
    <property type="match status" value="1"/>
</dbReference>
<organism evidence="9 10">
    <name type="scientific">Intestinimonas massiliensis</name>
    <name type="common">ex Afouda et al. 2020</name>
    <dbReference type="NCBI Taxonomy" id="1673721"/>
    <lineage>
        <taxon>Bacteria</taxon>
        <taxon>Bacillati</taxon>
        <taxon>Bacillota</taxon>
        <taxon>Clostridia</taxon>
        <taxon>Eubacteriales</taxon>
        <taxon>Intestinimonas</taxon>
    </lineage>
</organism>
<keyword evidence="5" id="KW-0720">Serine protease</keyword>
<dbReference type="PANTHER" id="PTHR30237:SF2">
    <property type="entry name" value="MUREIN TETRAPEPTIDE CARBOXYPEPTIDASE"/>
    <property type="match status" value="1"/>
</dbReference>
<keyword evidence="3" id="KW-0645">Protease</keyword>
<feature type="active site" description="Charge relay system" evidence="6">
    <location>
        <position position="286"/>
    </location>
</feature>
<dbReference type="AlphaFoldDB" id="A0AAW5JG12"/>
<dbReference type="InterPro" id="IPR003507">
    <property type="entry name" value="S66_fam"/>
</dbReference>
<dbReference type="SUPFAM" id="SSF52317">
    <property type="entry name" value="Class I glutamine amidotransferase-like"/>
    <property type="match status" value="1"/>
</dbReference>
<comment type="caution">
    <text evidence="9">The sequence shown here is derived from an EMBL/GenBank/DDBJ whole genome shotgun (WGS) entry which is preliminary data.</text>
</comment>
<evidence type="ECO:0000259" key="8">
    <source>
        <dbReference type="Pfam" id="PF17676"/>
    </source>
</evidence>
<evidence type="ECO:0000313" key="9">
    <source>
        <dbReference type="EMBL" id="MCQ4768951.1"/>
    </source>
</evidence>
<dbReference type="Pfam" id="PF17676">
    <property type="entry name" value="Peptidase_S66C"/>
    <property type="match status" value="1"/>
</dbReference>
<dbReference type="PANTHER" id="PTHR30237">
    <property type="entry name" value="MURAMOYLTETRAPEPTIDE CARBOXYPEPTIDASE"/>
    <property type="match status" value="1"/>
</dbReference>
<dbReference type="Gene3D" id="3.50.30.60">
    <property type="entry name" value="LD-carboxypeptidase A C-terminal domain-like"/>
    <property type="match status" value="1"/>
</dbReference>
<evidence type="ECO:0000313" key="10">
    <source>
        <dbReference type="Proteomes" id="UP001204562"/>
    </source>
</evidence>
<evidence type="ECO:0000256" key="3">
    <source>
        <dbReference type="ARBA" id="ARBA00022670"/>
    </source>
</evidence>
<keyword evidence="2" id="KW-0121">Carboxypeptidase</keyword>
<dbReference type="CDD" id="cd07025">
    <property type="entry name" value="Peptidase_S66"/>
    <property type="match status" value="1"/>
</dbReference>
<gene>
    <name evidence="9" type="ORF">NE579_00530</name>
</gene>
<evidence type="ECO:0000256" key="2">
    <source>
        <dbReference type="ARBA" id="ARBA00022645"/>
    </source>
</evidence>
<keyword evidence="4" id="KW-0378">Hydrolase</keyword>
<feature type="active site" description="Nucleophile" evidence="6">
    <location>
        <position position="117"/>
    </location>
</feature>
<dbReference type="PIRSF" id="PIRSF028757">
    <property type="entry name" value="LD-carboxypeptidase"/>
    <property type="match status" value="1"/>
</dbReference>
<dbReference type="InterPro" id="IPR040449">
    <property type="entry name" value="Peptidase_S66_N"/>
</dbReference>
<feature type="domain" description="LD-carboxypeptidase N-terminal" evidence="7">
    <location>
        <begin position="21"/>
        <end position="136"/>
    </location>
</feature>
<sequence length="312" mass="33173">MCIIEVIAMFTPAPLFPGARVALLCTSSAVPDGRLAPAVAAVRSLDLEPVTYPSCTELHGYFSGDDARRAADLNAAFADESIDGILCARGGYGAHRLLPLLDFDVIAAHPKFFSGYSDVTALHTAFQQECGFVTYHTIMPTTEYYQPVDCYSMDYLRRALFGCLTGPLCNPPGQPPVTLAGGRVTAPLCGGNLSLLAASLGTPWEIDTRGKILFLEDIGEKTYRIDGMLTQLRNAGKLDDCAGVLLGAWTDCLPEDPDRTLLLPDLFRELILPAGKPTLAGLACGHVLPTMALPLGATLTLDADAGTLEVIA</sequence>
<dbReference type="GO" id="GO:0006508">
    <property type="term" value="P:proteolysis"/>
    <property type="evidence" value="ECO:0007669"/>
    <property type="project" value="UniProtKB-KW"/>
</dbReference>
<evidence type="ECO:0000259" key="7">
    <source>
        <dbReference type="Pfam" id="PF02016"/>
    </source>
</evidence>
<dbReference type="RefSeq" id="WP_256302874.1">
    <property type="nucleotide sequence ID" value="NZ_JANFYS010000001.1"/>
</dbReference>
<evidence type="ECO:0000256" key="6">
    <source>
        <dbReference type="PIRSR" id="PIRSR028757-1"/>
    </source>
</evidence>
<proteinExistence type="inferred from homology"/>
<dbReference type="Pfam" id="PF02016">
    <property type="entry name" value="Peptidase_S66"/>
    <property type="match status" value="1"/>
</dbReference>